<proteinExistence type="predicted"/>
<feature type="domain" description="AB hydrolase-1" evidence="2">
    <location>
        <begin position="108"/>
        <end position="371"/>
    </location>
</feature>
<protein>
    <recommendedName>
        <fullName evidence="2">AB hydrolase-1 domain-containing protein</fullName>
    </recommendedName>
</protein>
<evidence type="ECO:0000259" key="2">
    <source>
        <dbReference type="Pfam" id="PF12697"/>
    </source>
</evidence>
<dbReference type="Proteomes" id="UP001283341">
    <property type="component" value="Unassembled WGS sequence"/>
</dbReference>
<feature type="signal peptide" evidence="1">
    <location>
        <begin position="1"/>
        <end position="20"/>
    </location>
</feature>
<reference evidence="3" key="2">
    <citation type="submission" date="2023-06" db="EMBL/GenBank/DDBJ databases">
        <authorList>
            <consortium name="Lawrence Berkeley National Laboratory"/>
            <person name="Haridas S."/>
            <person name="Hensen N."/>
            <person name="Bonometti L."/>
            <person name="Westerberg I."/>
            <person name="Brannstrom I.O."/>
            <person name="Guillou S."/>
            <person name="Cros-Aarteil S."/>
            <person name="Calhoun S."/>
            <person name="Kuo A."/>
            <person name="Mondo S."/>
            <person name="Pangilinan J."/>
            <person name="Riley R."/>
            <person name="Labutti K."/>
            <person name="Andreopoulos B."/>
            <person name="Lipzen A."/>
            <person name="Chen C."/>
            <person name="Yanf M."/>
            <person name="Daum C."/>
            <person name="Ng V."/>
            <person name="Clum A."/>
            <person name="Steindorff A."/>
            <person name="Ohm R."/>
            <person name="Martin F."/>
            <person name="Silar P."/>
            <person name="Natvig D."/>
            <person name="Lalanne C."/>
            <person name="Gautier V."/>
            <person name="Ament-Velasquez S.L."/>
            <person name="Kruys A."/>
            <person name="Hutchinson M.I."/>
            <person name="Powell A.J."/>
            <person name="Barry K."/>
            <person name="Miller A.N."/>
            <person name="Grigoriev I.V."/>
            <person name="Debuchy R."/>
            <person name="Gladieux P."/>
            <person name="Thoren M.H."/>
            <person name="Johannesson H."/>
        </authorList>
    </citation>
    <scope>NUCLEOTIDE SEQUENCE</scope>
    <source>
        <strain evidence="3">CBS 118394</strain>
    </source>
</reference>
<dbReference type="InterPro" id="IPR029058">
    <property type="entry name" value="AB_hydrolase_fold"/>
</dbReference>
<dbReference type="InterPro" id="IPR000073">
    <property type="entry name" value="AB_hydrolase_1"/>
</dbReference>
<reference evidence="3" key="1">
    <citation type="journal article" date="2023" name="Mol. Phylogenet. Evol.">
        <title>Genome-scale phylogeny and comparative genomics of the fungal order Sordariales.</title>
        <authorList>
            <person name="Hensen N."/>
            <person name="Bonometti L."/>
            <person name="Westerberg I."/>
            <person name="Brannstrom I.O."/>
            <person name="Guillou S."/>
            <person name="Cros-Aarteil S."/>
            <person name="Calhoun S."/>
            <person name="Haridas S."/>
            <person name="Kuo A."/>
            <person name="Mondo S."/>
            <person name="Pangilinan J."/>
            <person name="Riley R."/>
            <person name="LaButti K."/>
            <person name="Andreopoulos B."/>
            <person name="Lipzen A."/>
            <person name="Chen C."/>
            <person name="Yan M."/>
            <person name="Daum C."/>
            <person name="Ng V."/>
            <person name="Clum A."/>
            <person name="Steindorff A."/>
            <person name="Ohm R.A."/>
            <person name="Martin F."/>
            <person name="Silar P."/>
            <person name="Natvig D.O."/>
            <person name="Lalanne C."/>
            <person name="Gautier V."/>
            <person name="Ament-Velasquez S.L."/>
            <person name="Kruys A."/>
            <person name="Hutchinson M.I."/>
            <person name="Powell A.J."/>
            <person name="Barry K."/>
            <person name="Miller A.N."/>
            <person name="Grigoriev I.V."/>
            <person name="Debuchy R."/>
            <person name="Gladieux P."/>
            <person name="Hiltunen Thoren M."/>
            <person name="Johannesson H."/>
        </authorList>
    </citation>
    <scope>NUCLEOTIDE SEQUENCE</scope>
    <source>
        <strain evidence="3">CBS 118394</strain>
    </source>
</reference>
<dbReference type="EMBL" id="JAUEDM010000002">
    <property type="protein sequence ID" value="KAK3326731.1"/>
    <property type="molecule type" value="Genomic_DNA"/>
</dbReference>
<evidence type="ECO:0000313" key="3">
    <source>
        <dbReference type="EMBL" id="KAK3326731.1"/>
    </source>
</evidence>
<dbReference type="Pfam" id="PF12697">
    <property type="entry name" value="Abhydrolase_6"/>
    <property type="match status" value="1"/>
</dbReference>
<sequence length="392" mass="42506">MASVLIAIVAAVMAVKKGKASPTNGDIRQCVDLEIPVKVAIESQILAQPRVDNNIDAVDWASTMTTWSKPDPSFLGNITIKETFKINGRLCVPTIKGARSDILQLATHGVGFDKRYWDSEIKPKQYSYVEAALAQGYSIFTYDRLGVGLSSKPDAYDIVQTDVQLEILRQLTLLARSGKLISSSKKLGGSRNLDRYTPSNIIHVGHSYGSILSVGLLSTNGSLSDGAILTGFLYTNKLDQANVATWGFEFARESDRKRFGDRGSGYIVQATKSNVQISFFKKGGFEPAMLDYAEEIKQPNTITEFSTLASALGKVAVDFKGPVQFIIGEFDYGFCAGDCKGTYDIEGIKKLYPAAKDVGVHIQPGTGHGLALSLNATAGYKVSFDFLHKSGL</sequence>
<dbReference type="Gene3D" id="3.40.50.1820">
    <property type="entry name" value="alpha/beta hydrolase"/>
    <property type="match status" value="1"/>
</dbReference>
<organism evidence="3 4">
    <name type="scientific">Apodospora peruviana</name>
    <dbReference type="NCBI Taxonomy" id="516989"/>
    <lineage>
        <taxon>Eukaryota</taxon>
        <taxon>Fungi</taxon>
        <taxon>Dikarya</taxon>
        <taxon>Ascomycota</taxon>
        <taxon>Pezizomycotina</taxon>
        <taxon>Sordariomycetes</taxon>
        <taxon>Sordariomycetidae</taxon>
        <taxon>Sordariales</taxon>
        <taxon>Lasiosphaeriaceae</taxon>
        <taxon>Apodospora</taxon>
    </lineage>
</organism>
<name>A0AAE0MBR2_9PEZI</name>
<comment type="caution">
    <text evidence="3">The sequence shown here is derived from an EMBL/GenBank/DDBJ whole genome shotgun (WGS) entry which is preliminary data.</text>
</comment>
<dbReference type="SUPFAM" id="SSF53474">
    <property type="entry name" value="alpha/beta-Hydrolases"/>
    <property type="match status" value="1"/>
</dbReference>
<accession>A0AAE0MBR2</accession>
<keyword evidence="1" id="KW-0732">Signal</keyword>
<keyword evidence="4" id="KW-1185">Reference proteome</keyword>
<evidence type="ECO:0000256" key="1">
    <source>
        <dbReference type="SAM" id="SignalP"/>
    </source>
</evidence>
<feature type="chain" id="PRO_5042213238" description="AB hydrolase-1 domain-containing protein" evidence="1">
    <location>
        <begin position="21"/>
        <end position="392"/>
    </location>
</feature>
<dbReference type="AlphaFoldDB" id="A0AAE0MBR2"/>
<gene>
    <name evidence="3" type="ORF">B0H66DRAFT_513334</name>
</gene>
<evidence type="ECO:0000313" key="4">
    <source>
        <dbReference type="Proteomes" id="UP001283341"/>
    </source>
</evidence>